<dbReference type="PROSITE" id="PS50829">
    <property type="entry name" value="GYF"/>
    <property type="match status" value="1"/>
</dbReference>
<dbReference type="InterPro" id="IPR036855">
    <property type="entry name" value="Znf_CCCH_sf"/>
</dbReference>
<dbReference type="InterPro" id="IPR035445">
    <property type="entry name" value="GYF-like_dom_sf"/>
</dbReference>
<dbReference type="PANTHER" id="PTHR46695">
    <property type="entry name" value="ZINC FINGER CCCH DOMAIN-CONTAINING PROTEIN 44-RELATED"/>
    <property type="match status" value="1"/>
</dbReference>
<keyword evidence="2 4" id="KW-0863">Zinc-finger</keyword>
<accession>A0AAD8PC73</accession>
<feature type="compositionally biased region" description="Gly residues" evidence="5">
    <location>
        <begin position="1004"/>
        <end position="1016"/>
    </location>
</feature>
<feature type="compositionally biased region" description="Basic and acidic residues" evidence="5">
    <location>
        <begin position="1"/>
        <end position="10"/>
    </location>
</feature>
<organism evidence="8 9">
    <name type="scientific">Tagetes erecta</name>
    <name type="common">African marigold</name>
    <dbReference type="NCBI Taxonomy" id="13708"/>
    <lineage>
        <taxon>Eukaryota</taxon>
        <taxon>Viridiplantae</taxon>
        <taxon>Streptophyta</taxon>
        <taxon>Embryophyta</taxon>
        <taxon>Tracheophyta</taxon>
        <taxon>Spermatophyta</taxon>
        <taxon>Magnoliopsida</taxon>
        <taxon>eudicotyledons</taxon>
        <taxon>Gunneridae</taxon>
        <taxon>Pentapetalae</taxon>
        <taxon>asterids</taxon>
        <taxon>campanulids</taxon>
        <taxon>Asterales</taxon>
        <taxon>Asteraceae</taxon>
        <taxon>Asteroideae</taxon>
        <taxon>Heliantheae alliance</taxon>
        <taxon>Tageteae</taxon>
        <taxon>Tagetes</taxon>
    </lineage>
</organism>
<feature type="compositionally biased region" description="Low complexity" evidence="5">
    <location>
        <begin position="989"/>
        <end position="1003"/>
    </location>
</feature>
<dbReference type="CDD" id="cd00072">
    <property type="entry name" value="GYF"/>
    <property type="match status" value="1"/>
</dbReference>
<feature type="compositionally biased region" description="Basic and acidic residues" evidence="5">
    <location>
        <begin position="328"/>
        <end position="337"/>
    </location>
</feature>
<dbReference type="GO" id="GO:0008270">
    <property type="term" value="F:zinc ion binding"/>
    <property type="evidence" value="ECO:0007669"/>
    <property type="project" value="UniProtKB-KW"/>
</dbReference>
<feature type="compositionally biased region" description="Polar residues" evidence="5">
    <location>
        <begin position="17"/>
        <end position="36"/>
    </location>
</feature>
<evidence type="ECO:0000259" key="7">
    <source>
        <dbReference type="PROSITE" id="PS50829"/>
    </source>
</evidence>
<dbReference type="SMART" id="SM00444">
    <property type="entry name" value="GYF"/>
    <property type="match status" value="1"/>
</dbReference>
<dbReference type="Pfam" id="PF14608">
    <property type="entry name" value="zf-CCCH_2"/>
    <property type="match status" value="1"/>
</dbReference>
<feature type="compositionally biased region" description="Basic and acidic residues" evidence="5">
    <location>
        <begin position="440"/>
        <end position="449"/>
    </location>
</feature>
<feature type="compositionally biased region" description="Pro residues" evidence="5">
    <location>
        <begin position="898"/>
        <end position="917"/>
    </location>
</feature>
<feature type="region of interest" description="Disordered" evidence="5">
    <location>
        <begin position="322"/>
        <end position="347"/>
    </location>
</feature>
<feature type="compositionally biased region" description="Basic and acidic residues" evidence="5">
    <location>
        <begin position="977"/>
        <end position="988"/>
    </location>
</feature>
<dbReference type="SUPFAM" id="SSF55277">
    <property type="entry name" value="GYF domain"/>
    <property type="match status" value="1"/>
</dbReference>
<feature type="compositionally biased region" description="Polar residues" evidence="5">
    <location>
        <begin position="80"/>
        <end position="92"/>
    </location>
</feature>
<evidence type="ECO:0000256" key="3">
    <source>
        <dbReference type="ARBA" id="ARBA00022833"/>
    </source>
</evidence>
<feature type="region of interest" description="Disordered" evidence="5">
    <location>
        <begin position="892"/>
        <end position="1023"/>
    </location>
</feature>
<evidence type="ECO:0000256" key="5">
    <source>
        <dbReference type="SAM" id="MobiDB-lite"/>
    </source>
</evidence>
<evidence type="ECO:0000313" key="8">
    <source>
        <dbReference type="EMBL" id="KAK1440567.1"/>
    </source>
</evidence>
<dbReference type="EMBL" id="JAUHHV010000001">
    <property type="protein sequence ID" value="KAK1440567.1"/>
    <property type="molecule type" value="Genomic_DNA"/>
</dbReference>
<evidence type="ECO:0000256" key="4">
    <source>
        <dbReference type="PROSITE-ProRule" id="PRU00723"/>
    </source>
</evidence>
<dbReference type="Proteomes" id="UP001229421">
    <property type="component" value="Unassembled WGS sequence"/>
</dbReference>
<reference evidence="8" key="1">
    <citation type="journal article" date="2023" name="bioRxiv">
        <title>Improved chromosome-level genome assembly for marigold (Tagetes erecta).</title>
        <authorList>
            <person name="Jiang F."/>
            <person name="Yuan L."/>
            <person name="Wang S."/>
            <person name="Wang H."/>
            <person name="Xu D."/>
            <person name="Wang A."/>
            <person name="Fan W."/>
        </authorList>
    </citation>
    <scope>NUCLEOTIDE SEQUENCE</scope>
    <source>
        <strain evidence="8">WSJ</strain>
        <tissue evidence="8">Leaf</tissue>
    </source>
</reference>
<comment type="caution">
    <text evidence="8">The sequence shown here is derived from an EMBL/GenBank/DDBJ whole genome shotgun (WGS) entry which is preliminary data.</text>
</comment>
<dbReference type="InterPro" id="IPR000571">
    <property type="entry name" value="Znf_CCCH"/>
</dbReference>
<feature type="compositionally biased region" description="Polar residues" evidence="5">
    <location>
        <begin position="459"/>
        <end position="469"/>
    </location>
</feature>
<evidence type="ECO:0000313" key="9">
    <source>
        <dbReference type="Proteomes" id="UP001229421"/>
    </source>
</evidence>
<feature type="region of interest" description="Disordered" evidence="5">
    <location>
        <begin position="80"/>
        <end position="99"/>
    </location>
</feature>
<proteinExistence type="predicted"/>
<dbReference type="Gene3D" id="4.10.1000.10">
    <property type="entry name" value="Zinc finger, CCCH-type"/>
    <property type="match status" value="1"/>
</dbReference>
<dbReference type="AlphaFoldDB" id="A0AAD8PC73"/>
<feature type="region of interest" description="Disordered" evidence="5">
    <location>
        <begin position="440"/>
        <end position="469"/>
    </location>
</feature>
<dbReference type="Gene3D" id="3.30.1490.40">
    <property type="match status" value="1"/>
</dbReference>
<dbReference type="InterPro" id="IPR003169">
    <property type="entry name" value="GYF"/>
</dbReference>
<keyword evidence="1 4" id="KW-0479">Metal-binding</keyword>
<feature type="region of interest" description="Disordered" evidence="5">
    <location>
        <begin position="1"/>
        <end position="73"/>
    </location>
</feature>
<gene>
    <name evidence="8" type="ORF">QVD17_06396</name>
</gene>
<dbReference type="PROSITE" id="PS50103">
    <property type="entry name" value="ZF_C3H1"/>
    <property type="match status" value="1"/>
</dbReference>
<dbReference type="PANTHER" id="PTHR46695:SF19">
    <property type="entry name" value="CHROMATIN REGULATOR PHD FAMILY"/>
    <property type="match status" value="1"/>
</dbReference>
<keyword evidence="9" id="KW-1185">Reference proteome</keyword>
<keyword evidence="3 4" id="KW-0862">Zinc</keyword>
<sequence>MLKLPGEHVKPKFPWVSGTNTISPTKKADTLNNQPIELSVANVDDSSSKSNTGKDEVGLSGSGKPQNKADCNGSTISKCNSKADVSSSSPNIATDPRPSFLSVMKNRSIDDNMWHYRDPSGNVQGPFSMVQLQKWSPSGYFPADMRIWSGREADSLLLNNALQECFHNNDGRGTKNVACNRKDDNQVENVTVRSEIPSSTILATPNALDNSVNIKKIPNDLNCDPQIAATLTMTDQSTEQLGIQKMPDINQHVTSVFTVADTSLVNLPSPLLKKESHDNQKIQDSGDKEQSKLLIQDSGIQNMPDINHVSSVFTVADTSHMDLPQPLQKKESYDNQKIRGSGHRNQSKLLAQDSGIQNMPDMNHVSSVFTVADTSLVDLPRPLQKKESYDNQKIRGSGHRNQSKLLAQDSGIQNMPDINHVSSVFTVADTSLVDLPRPLQKKESYDNQKIHGSGHRNQSKLLDQDSGIQNMPDINQHISSVFNVADAACVDLPRPLQKKESYDNQKVHGSGHRNQSKLLVQDSRTQNMPDINQHISSVFNVADAACVDLPNPLAKKESHESQKIQDSGGKEQPKLVIQDSGIQNMPDINQHVSSVFTVSDAALVDLPNPLQKKESHENQKVQDFGDREQSKLLVQNSGNTPGWSTNLSLVVGGTQLPETGNEWGRYPPTVDHQVATTNSTIDQTTSLPSWHGLGETIEFSTLAEESVSDLLAEVDAMESRNCVPSPTSRRNSFLEDLFNGSIDDFSPTADQGTTTRSDGFSSTADIHLNRQSTGLQFSFGLETKPTCAVSIPQTSYSDNIGFKWAEMSRSELHPPRQDMIDLNDSSRVEADEGERETIIEEKSTKSTSRPMVMAETRVGRKSKEKGGENIKAETTGAKIVRGYSGIEKEEGEFVQPEAAPPPLPPLLPLPRPPPPPAMALDTVDSRRSGSARPSQGTTSTGRVHAHMSSSSRSGNVVRDSHHRRSGGDRYNSNSSSPRERSHHVEDSGYSRSSKASWSRQSSFGSGGVSSGGGGSGYSRPPLKGQRICKFYESGRCRKGSSCTYLHPQDR</sequence>
<name>A0AAD8PC73_TARER</name>
<feature type="domain" description="GYF" evidence="7">
    <location>
        <begin position="111"/>
        <end position="163"/>
    </location>
</feature>
<evidence type="ECO:0000256" key="2">
    <source>
        <dbReference type="ARBA" id="ARBA00022771"/>
    </source>
</evidence>
<evidence type="ECO:0000256" key="1">
    <source>
        <dbReference type="ARBA" id="ARBA00022723"/>
    </source>
</evidence>
<feature type="zinc finger region" description="C3H1-type" evidence="4">
    <location>
        <begin position="1022"/>
        <end position="1049"/>
    </location>
</feature>
<dbReference type="Pfam" id="PF02213">
    <property type="entry name" value="GYF"/>
    <property type="match status" value="1"/>
</dbReference>
<evidence type="ECO:0000259" key="6">
    <source>
        <dbReference type="PROSITE" id="PS50103"/>
    </source>
</evidence>
<protein>
    <submittedName>
        <fullName evidence="8">Uncharacterized protein</fullName>
    </submittedName>
</protein>
<feature type="compositionally biased region" description="Polar residues" evidence="5">
    <location>
        <begin position="931"/>
        <end position="954"/>
    </location>
</feature>
<feature type="domain" description="C3H1-type" evidence="6">
    <location>
        <begin position="1022"/>
        <end position="1049"/>
    </location>
</feature>
<dbReference type="SMART" id="SM00356">
    <property type="entry name" value="ZnF_C3H1"/>
    <property type="match status" value="1"/>
</dbReference>
<dbReference type="SUPFAM" id="SSF90229">
    <property type="entry name" value="CCCH zinc finger"/>
    <property type="match status" value="1"/>
</dbReference>